<comment type="caution">
    <text evidence="2">The sequence shown here is derived from an EMBL/GenBank/DDBJ whole genome shotgun (WGS) entry which is preliminary data.</text>
</comment>
<organism evidence="2 3">
    <name type="scientific">Rhizophagus clarus</name>
    <dbReference type="NCBI Taxonomy" id="94130"/>
    <lineage>
        <taxon>Eukaryota</taxon>
        <taxon>Fungi</taxon>
        <taxon>Fungi incertae sedis</taxon>
        <taxon>Mucoromycota</taxon>
        <taxon>Glomeromycotina</taxon>
        <taxon>Glomeromycetes</taxon>
        <taxon>Glomerales</taxon>
        <taxon>Glomeraceae</taxon>
        <taxon>Rhizophagus</taxon>
    </lineage>
</organism>
<dbReference type="AlphaFoldDB" id="A0A8H3KQ64"/>
<proteinExistence type="predicted"/>
<accession>A0A8H3KQ64</accession>
<protein>
    <recommendedName>
        <fullName evidence="1">ZSWIM1/3 RNaseH-like domain-containing protein</fullName>
    </recommendedName>
</protein>
<sequence>MEETVPSDTITPPEDLTPDEKRSLLFNVSCSLEIPMEDFDKDWWPLVSNIWTQWNSHTQVNGNVRKVFACRFTKHRVSSTRSKENIPNEKCRVTKIRPSKICNAKIRVWWLVSLKIVKVERYNNSSEHTHSLLESDRLKRSQATRTLVEKEAVKNYSPPAITSAIKEYAPKLGLGASVSELKRKEVANIKYKVRGPMEAHLTCNSGLRSDISESVSFLIEKGYQVENYCVSHQSAKTTKGFVFAHPKQLEKLQRHGWLTLIDSTHKTNKYDWRLFTLYVHDTYGSWDVGAHFFVSNEDCDTVSEALKIIRSKCRQWSPRYFLLDQSGIEAKGIKKAFPGISAGEQQCDVILCVIHVMRTWMTKIYDKKTRDIMNAAMHKRTKVGCEKLVQDAINGCAISAIRNYIQRNYAKNTQQLTSFSHGLIGAAHNIINVDCKKRSESEVTAFDFHTKKISAYGVDNDIIEEIHKFPFPLQRLLVEEARAVMSFQEMFEECGYEIYEGRETIIEFVQTKEQKEAENRRLSVVELTEKIRDKYWNVEEMGNAEKTEAFISMLETSINPIISKFDNQIK</sequence>
<dbReference type="EMBL" id="BLAL01000011">
    <property type="protein sequence ID" value="GES73797.1"/>
    <property type="molecule type" value="Genomic_DNA"/>
</dbReference>
<dbReference type="Pfam" id="PF21056">
    <property type="entry name" value="ZSWIM1-3_RNaseH-like"/>
    <property type="match status" value="1"/>
</dbReference>
<dbReference type="InterPro" id="IPR048324">
    <property type="entry name" value="ZSWIM1-3_RNaseH-like"/>
</dbReference>
<dbReference type="InterPro" id="IPR052579">
    <property type="entry name" value="Zinc_finger_SWIM"/>
</dbReference>
<evidence type="ECO:0000259" key="1">
    <source>
        <dbReference type="Pfam" id="PF21056"/>
    </source>
</evidence>
<feature type="domain" description="ZSWIM1/3 RNaseH-like" evidence="1">
    <location>
        <begin position="220"/>
        <end position="339"/>
    </location>
</feature>
<dbReference type="Proteomes" id="UP000615446">
    <property type="component" value="Unassembled WGS sequence"/>
</dbReference>
<dbReference type="PANTHER" id="PTHR31569">
    <property type="entry name" value="SWIM-TYPE DOMAIN-CONTAINING PROTEIN"/>
    <property type="match status" value="1"/>
</dbReference>
<evidence type="ECO:0000313" key="2">
    <source>
        <dbReference type="EMBL" id="GES73797.1"/>
    </source>
</evidence>
<dbReference type="PANTHER" id="PTHR31569:SF4">
    <property type="entry name" value="SWIM-TYPE DOMAIN-CONTAINING PROTEIN"/>
    <property type="match status" value="1"/>
</dbReference>
<dbReference type="OrthoDB" id="5330842at2759"/>
<reference evidence="2" key="1">
    <citation type="submission" date="2019-10" db="EMBL/GenBank/DDBJ databases">
        <title>Conservation and host-specific expression of non-tandemly repeated heterogenous ribosome RNA gene in arbuscular mycorrhizal fungi.</title>
        <authorList>
            <person name="Maeda T."/>
            <person name="Kobayashi Y."/>
            <person name="Nakagawa T."/>
            <person name="Ezawa T."/>
            <person name="Yamaguchi K."/>
            <person name="Bino T."/>
            <person name="Nishimoto Y."/>
            <person name="Shigenobu S."/>
            <person name="Kawaguchi M."/>
        </authorList>
    </citation>
    <scope>NUCLEOTIDE SEQUENCE</scope>
    <source>
        <strain evidence="2">HR1</strain>
    </source>
</reference>
<name>A0A8H3KQ64_9GLOM</name>
<evidence type="ECO:0000313" key="3">
    <source>
        <dbReference type="Proteomes" id="UP000615446"/>
    </source>
</evidence>
<gene>
    <name evidence="2" type="ORF">RCL2_000131200</name>
</gene>